<evidence type="ECO:0000313" key="9">
    <source>
        <dbReference type="EMBL" id="OAD00250.1"/>
    </source>
</evidence>
<dbReference type="InterPro" id="IPR057451">
    <property type="entry name" value="BRWD/PHIP_AD"/>
</dbReference>
<feature type="compositionally biased region" description="Acidic residues" evidence="6">
    <location>
        <begin position="1494"/>
        <end position="1511"/>
    </location>
</feature>
<gene>
    <name evidence="9" type="ORF">MUCCIDRAFT_113711</name>
</gene>
<dbReference type="STRING" id="747725.A0A162QAC3"/>
<feature type="compositionally biased region" description="Basic and acidic residues" evidence="6">
    <location>
        <begin position="821"/>
        <end position="835"/>
    </location>
</feature>
<dbReference type="OrthoDB" id="538223at2759"/>
<feature type="repeat" description="WD" evidence="5">
    <location>
        <begin position="407"/>
        <end position="438"/>
    </location>
</feature>
<dbReference type="PROSITE" id="PS50014">
    <property type="entry name" value="BROMODOMAIN_2"/>
    <property type="match status" value="1"/>
</dbReference>
<dbReference type="Gene3D" id="2.130.10.10">
    <property type="entry name" value="YVTN repeat-like/Quinoprotein amine dehydrogenase"/>
    <property type="match status" value="3"/>
</dbReference>
<keyword evidence="2" id="KW-0677">Repeat</keyword>
<dbReference type="Gene3D" id="1.20.920.10">
    <property type="entry name" value="Bromodomain-like"/>
    <property type="match status" value="1"/>
</dbReference>
<feature type="region of interest" description="Disordered" evidence="6">
    <location>
        <begin position="358"/>
        <end position="380"/>
    </location>
</feature>
<dbReference type="GO" id="GO:0007010">
    <property type="term" value="P:cytoskeleton organization"/>
    <property type="evidence" value="ECO:0007669"/>
    <property type="project" value="TreeGrafter"/>
</dbReference>
<feature type="region of interest" description="Disordered" evidence="6">
    <location>
        <begin position="461"/>
        <end position="497"/>
    </location>
</feature>
<dbReference type="GO" id="GO:0005634">
    <property type="term" value="C:nucleus"/>
    <property type="evidence" value="ECO:0007669"/>
    <property type="project" value="TreeGrafter"/>
</dbReference>
<feature type="domain" description="Bromo" evidence="8">
    <location>
        <begin position="1357"/>
        <end position="1427"/>
    </location>
</feature>
<keyword evidence="3 4" id="KW-0103">Bromodomain</keyword>
<evidence type="ECO:0000256" key="3">
    <source>
        <dbReference type="ARBA" id="ARBA00023117"/>
    </source>
</evidence>
<feature type="compositionally biased region" description="Low complexity" evidence="6">
    <location>
        <begin position="858"/>
        <end position="879"/>
    </location>
</feature>
<feature type="signal peptide" evidence="7">
    <location>
        <begin position="1"/>
        <end position="26"/>
    </location>
</feature>
<feature type="region of interest" description="Disordered" evidence="6">
    <location>
        <begin position="1460"/>
        <end position="1511"/>
    </location>
</feature>
<dbReference type="InterPro" id="IPR011047">
    <property type="entry name" value="Quinoprotein_ADH-like_sf"/>
</dbReference>
<dbReference type="Pfam" id="PF25313">
    <property type="entry name" value="BRWD_AD"/>
    <property type="match status" value="1"/>
</dbReference>
<dbReference type="GO" id="GO:0006325">
    <property type="term" value="P:chromatin organization"/>
    <property type="evidence" value="ECO:0007669"/>
    <property type="project" value="UniProtKB-ARBA"/>
</dbReference>
<feature type="region of interest" description="Disordered" evidence="6">
    <location>
        <begin position="777"/>
        <end position="1024"/>
    </location>
</feature>
<dbReference type="CDD" id="cd04369">
    <property type="entry name" value="Bromodomain"/>
    <property type="match status" value="1"/>
</dbReference>
<dbReference type="SMART" id="SM00297">
    <property type="entry name" value="BROMO"/>
    <property type="match status" value="1"/>
</dbReference>
<feature type="repeat" description="WD" evidence="5">
    <location>
        <begin position="174"/>
        <end position="215"/>
    </location>
</feature>
<evidence type="ECO:0000256" key="1">
    <source>
        <dbReference type="ARBA" id="ARBA00022574"/>
    </source>
</evidence>
<feature type="compositionally biased region" description="Polar residues" evidence="6">
    <location>
        <begin position="358"/>
        <end position="375"/>
    </location>
</feature>
<feature type="compositionally biased region" description="Acidic residues" evidence="6">
    <location>
        <begin position="940"/>
        <end position="960"/>
    </location>
</feature>
<evidence type="ECO:0000256" key="7">
    <source>
        <dbReference type="SAM" id="SignalP"/>
    </source>
</evidence>
<dbReference type="PRINTS" id="PR00503">
    <property type="entry name" value="BROMODOMAIN"/>
</dbReference>
<protein>
    <recommendedName>
        <fullName evidence="8">Bromo domain-containing protein</fullName>
    </recommendedName>
</protein>
<feature type="compositionally biased region" description="Polar residues" evidence="6">
    <location>
        <begin position="466"/>
        <end position="497"/>
    </location>
</feature>
<dbReference type="PROSITE" id="PS50294">
    <property type="entry name" value="WD_REPEATS_REGION"/>
    <property type="match status" value="4"/>
</dbReference>
<dbReference type="InterPro" id="IPR001487">
    <property type="entry name" value="Bromodomain"/>
</dbReference>
<evidence type="ECO:0000256" key="6">
    <source>
        <dbReference type="SAM" id="MobiDB-lite"/>
    </source>
</evidence>
<dbReference type="Pfam" id="PF25437">
    <property type="entry name" value="BRWD1_N"/>
    <property type="match status" value="1"/>
</dbReference>
<evidence type="ECO:0000256" key="5">
    <source>
        <dbReference type="PROSITE-ProRule" id="PRU00221"/>
    </source>
</evidence>
<evidence type="ECO:0000256" key="4">
    <source>
        <dbReference type="PROSITE-ProRule" id="PRU00035"/>
    </source>
</evidence>
<keyword evidence="7" id="KW-0732">Signal</keyword>
<reference evidence="9 10" key="1">
    <citation type="submission" date="2015-06" db="EMBL/GenBank/DDBJ databases">
        <title>Expansion of signal transduction pathways in fungi by whole-genome duplication.</title>
        <authorList>
            <consortium name="DOE Joint Genome Institute"/>
            <person name="Corrochano L.M."/>
            <person name="Kuo A."/>
            <person name="Marcet-Houben M."/>
            <person name="Polaino S."/>
            <person name="Salamov A."/>
            <person name="Villalobos J.M."/>
            <person name="Alvarez M.I."/>
            <person name="Avalos J."/>
            <person name="Benito E.P."/>
            <person name="Benoit I."/>
            <person name="Burger G."/>
            <person name="Camino L.P."/>
            <person name="Canovas D."/>
            <person name="Cerda-Olmedo E."/>
            <person name="Cheng J.-F."/>
            <person name="Dominguez A."/>
            <person name="Elias M."/>
            <person name="Eslava A.P."/>
            <person name="Glaser F."/>
            <person name="Grimwood J."/>
            <person name="Gutierrez G."/>
            <person name="Heitman J."/>
            <person name="Henrissat B."/>
            <person name="Iturriaga E.A."/>
            <person name="Lang B.F."/>
            <person name="Lavin J.L."/>
            <person name="Lee S."/>
            <person name="Li W."/>
            <person name="Lindquist E."/>
            <person name="Lopez-Garcia S."/>
            <person name="Luque E.M."/>
            <person name="Marcos A.T."/>
            <person name="Martin J."/>
            <person name="Mccluskey K."/>
            <person name="Medina H.R."/>
            <person name="Miralles-Duran A."/>
            <person name="Miyazaki A."/>
            <person name="Munoz-Torres E."/>
            <person name="Oguiza J.A."/>
            <person name="Ohm R."/>
            <person name="Olmedo M."/>
            <person name="Orejas M."/>
            <person name="Ortiz-Castellanos L."/>
            <person name="Pisabarro A.G."/>
            <person name="Rodriguez-Romero J."/>
            <person name="Ruiz-Herrera J."/>
            <person name="Ruiz-Vazquez R."/>
            <person name="Sanz C."/>
            <person name="Schackwitz W."/>
            <person name="Schmutz J."/>
            <person name="Shahriari M."/>
            <person name="Shelest E."/>
            <person name="Silva-Franco F."/>
            <person name="Soanes D."/>
            <person name="Syed K."/>
            <person name="Tagua V.G."/>
            <person name="Talbot N.J."/>
            <person name="Thon M."/>
            <person name="De Vries R.P."/>
            <person name="Wiebenga A."/>
            <person name="Yadav J.S."/>
            <person name="Braun E.L."/>
            <person name="Baker S."/>
            <person name="Garre V."/>
            <person name="Horwitz B."/>
            <person name="Torres-Martinez S."/>
            <person name="Idnurm A."/>
            <person name="Herrera-Estrella A."/>
            <person name="Gabaldon T."/>
            <person name="Grigoriev I.V."/>
        </authorList>
    </citation>
    <scope>NUCLEOTIDE SEQUENCE [LARGE SCALE GENOMIC DNA]</scope>
    <source>
        <strain evidence="9 10">CBS 277.49</strain>
    </source>
</reference>
<dbReference type="EMBL" id="AMYB01000007">
    <property type="protein sequence ID" value="OAD00250.1"/>
    <property type="molecule type" value="Genomic_DNA"/>
</dbReference>
<sequence>MSTNANTYSLFLRFVCLRLFRAKFLAAGPCNNAARALQDELNQNRELLPHTITYDGKQVPMTMDRLSREYPNISNNYLLELLGRFLSHFKETGDPTILRVSALRHGDKSLLTMLSAFVPHQEVERCNYLTMTPSQLDKLSIHRMLIAREMGARVLKKNEMPTSLSTFYRERVTISGHRNPVYSVVFDKTNRRLFTGSDDFLVKVWCVRTGYLIHTIRGHQNVITDIAINQENTLIATASTDGCVRVWTMDEYKPIMCLRPNSTAIKPFTTVKFSPSPRAETRYLMATNEDGFVRLWRWDRDTLQFFDVDSPITFSCRFRAKDRLRCSSFDYTGTKFTVAGDDGFVYVFSTVQVQTTHEGAASQSSSGHADVSSQDRPARGRRKVANALFPDKNSHLQPQPVVSIGTLEGHMGSVTDLAYSHDGQRILSGCQDGTARIWTFNKEYKQWSSITLSLKEPVSADADTVKPSTPASTVMSRSTSINQSTLNDTASTSQSTQEFGTLMPLLDDDTMQPTDMELDVPENPPAAFLDPPKVSMIAWSADDRWCFVASNYGEIRVYYASSGEIACVLKGHEGEIYALDNHPLDSSTILSAGYDGNVILWDVQKKKVINCTQHRGRTFTDCKFSKDGMKYAITDEEGHCTLFVIGGLDKDYEQVRSWERGQYFMSDYQALRHFADGSFLDEPTQQPPYAMPFSPIIDLQGVAYPNQKKLGYGRNIPTTPETFELEDIRRSACYDQEEEEIRALKCITLPALDRATVAKRRREFVRFEDDEEGDLATAGNIQFQFPPPVLPALLPDDSADEDYHDDDAGNAGYASSANSSDDERGSDEFVTRDNDVVFNSDDENDEEGPVTRSRAGQTPIRTPRTTASSSSTLRHSTTTARRRGRGRGGGAGVGRGRGRGRGGSRATRKRNRDASDEEEDQPVRARTRRRVTERPSYAESDFESEEDEFVNVDNDPSDAQDSDHSEAGPSNRAANYTIDTGAMASTTTTTSEYNEPEDRKGKRKLRSAAAVTTTTHASDDEFNASPYQLRQYQHHTYPASTGSGGGSLQNTASTSTSTGRATRSRAYLPDIPAAPAPSHSQKPLPAATASTTATNTTTTTTSTKASNKRSAKHRDGPRELTEDEIKEHEPIPWITNTERSLAKYLPQVGDMVAILTEGHKQYLKKSQMRHLFDEKHGVIDKHEPVLFARVNSISWLVGPPAYCKLKLHMLELHNLPQVIQGQEEPLWSSLQQDHIIEYTDEDDSPEFIVLWERFLASMNVFLTLDVGQKVDAIYDEGQYTGTVSSVNNQGQIWKQANLPSPWAFYHVIWDDASSNAEDLSPWELVPTGEDFRTRYDVGSTLTPAQIKRAKDTIAWLESVDDFYLYVHQVNYYDYPPYLSVIAYPICLDTVKERLDNGYYRTVDGLIDDVELIKKNAMKYNAESSPAHKNAIRLAHFFKTRIQKPSMPLALSRGGGKKKVVVEESDDEYDNDVEEQTYESEEEPRISRKERHYSDEEDDFMDDDDDEDDYYG</sequence>
<feature type="compositionally biased region" description="Low complexity" evidence="6">
    <location>
        <begin position="809"/>
        <end position="819"/>
    </location>
</feature>
<dbReference type="SMART" id="SM00320">
    <property type="entry name" value="WD40"/>
    <property type="match status" value="8"/>
</dbReference>
<feature type="compositionally biased region" description="Acidic residues" evidence="6">
    <location>
        <begin position="1462"/>
        <end position="1481"/>
    </location>
</feature>
<comment type="caution">
    <text evidence="9">The sequence shown here is derived from an EMBL/GenBank/DDBJ whole genome shotgun (WGS) entry which is preliminary data.</text>
</comment>
<feature type="repeat" description="WD" evidence="5">
    <location>
        <begin position="569"/>
        <end position="611"/>
    </location>
</feature>
<dbReference type="SUPFAM" id="SSF50998">
    <property type="entry name" value="Quinoprotein alcohol dehydrogenase-like"/>
    <property type="match status" value="1"/>
</dbReference>
<dbReference type="Pfam" id="PF00439">
    <property type="entry name" value="Bromodomain"/>
    <property type="match status" value="1"/>
</dbReference>
<dbReference type="InterPro" id="IPR001680">
    <property type="entry name" value="WD40_rpt"/>
</dbReference>
<dbReference type="PROSITE" id="PS00678">
    <property type="entry name" value="WD_REPEATS_1"/>
    <property type="match status" value="1"/>
</dbReference>
<dbReference type="InterPro" id="IPR057452">
    <property type="entry name" value="BRWD/PHIP_N"/>
</dbReference>
<dbReference type="Proteomes" id="UP000077051">
    <property type="component" value="Unassembled WGS sequence"/>
</dbReference>
<dbReference type="GO" id="GO:0008360">
    <property type="term" value="P:regulation of cell shape"/>
    <property type="evidence" value="ECO:0007669"/>
    <property type="project" value="TreeGrafter"/>
</dbReference>
<keyword evidence="10" id="KW-1185">Reference proteome</keyword>
<dbReference type="SUPFAM" id="SSF47370">
    <property type="entry name" value="Bromodomain"/>
    <property type="match status" value="1"/>
</dbReference>
<dbReference type="InterPro" id="IPR019775">
    <property type="entry name" value="WD40_repeat_CS"/>
</dbReference>
<feature type="compositionally biased region" description="Basic residues" evidence="6">
    <location>
        <begin position="896"/>
        <end position="911"/>
    </location>
</feature>
<dbReference type="VEuPathDB" id="FungiDB:MUCCIDRAFT_113711"/>
<dbReference type="PANTHER" id="PTHR16266:SF17">
    <property type="entry name" value="BRWD3"/>
    <property type="match status" value="1"/>
</dbReference>
<evidence type="ECO:0000256" key="2">
    <source>
        <dbReference type="ARBA" id="ARBA00022737"/>
    </source>
</evidence>
<dbReference type="SUPFAM" id="SSF50978">
    <property type="entry name" value="WD40 repeat-like"/>
    <property type="match status" value="1"/>
</dbReference>
<dbReference type="InterPro" id="IPR052060">
    <property type="entry name" value="Bromo_WD_repeat"/>
</dbReference>
<organism evidence="9 10">
    <name type="scientific">Mucor lusitanicus CBS 277.49</name>
    <dbReference type="NCBI Taxonomy" id="747725"/>
    <lineage>
        <taxon>Eukaryota</taxon>
        <taxon>Fungi</taxon>
        <taxon>Fungi incertae sedis</taxon>
        <taxon>Mucoromycota</taxon>
        <taxon>Mucoromycotina</taxon>
        <taxon>Mucoromycetes</taxon>
        <taxon>Mucorales</taxon>
        <taxon>Mucorineae</taxon>
        <taxon>Mucoraceae</taxon>
        <taxon>Mucor</taxon>
    </lineage>
</organism>
<feature type="region of interest" description="Disordered" evidence="6">
    <location>
        <begin position="1036"/>
        <end position="1121"/>
    </location>
</feature>
<keyword evidence="1 5" id="KW-0853">WD repeat</keyword>
<evidence type="ECO:0000313" key="10">
    <source>
        <dbReference type="Proteomes" id="UP000077051"/>
    </source>
</evidence>
<dbReference type="Pfam" id="PF00400">
    <property type="entry name" value="WD40"/>
    <property type="match status" value="4"/>
</dbReference>
<feature type="chain" id="PRO_5007838613" description="Bromo domain-containing protein" evidence="7">
    <location>
        <begin position="27"/>
        <end position="1511"/>
    </location>
</feature>
<dbReference type="InterPro" id="IPR036427">
    <property type="entry name" value="Bromodomain-like_sf"/>
</dbReference>
<dbReference type="PROSITE" id="PS50082">
    <property type="entry name" value="WD_REPEATS_2"/>
    <property type="match status" value="4"/>
</dbReference>
<proteinExistence type="predicted"/>
<dbReference type="InterPro" id="IPR036322">
    <property type="entry name" value="WD40_repeat_dom_sf"/>
</dbReference>
<accession>A0A162QAC3</accession>
<name>A0A162QAC3_MUCCL</name>
<feature type="compositionally biased region" description="Low complexity" evidence="6">
    <location>
        <begin position="1051"/>
        <end position="1066"/>
    </location>
</feature>
<dbReference type="PANTHER" id="PTHR16266">
    <property type="entry name" value="WD REPEAT DOMAIN 9"/>
    <property type="match status" value="1"/>
</dbReference>
<dbReference type="InterPro" id="IPR015943">
    <property type="entry name" value="WD40/YVTN_repeat-like_dom_sf"/>
</dbReference>
<evidence type="ECO:0000259" key="8">
    <source>
        <dbReference type="PROSITE" id="PS50014"/>
    </source>
</evidence>
<dbReference type="GO" id="GO:0006357">
    <property type="term" value="P:regulation of transcription by RNA polymerase II"/>
    <property type="evidence" value="ECO:0007669"/>
    <property type="project" value="TreeGrafter"/>
</dbReference>
<feature type="compositionally biased region" description="Low complexity" evidence="6">
    <location>
        <begin position="1086"/>
        <end position="1105"/>
    </location>
</feature>
<feature type="repeat" description="WD" evidence="5">
    <location>
        <begin position="216"/>
        <end position="257"/>
    </location>
</feature>